<dbReference type="RefSeq" id="WP_249477537.1">
    <property type="nucleotide sequence ID" value="NZ_CP097218.1"/>
</dbReference>
<keyword evidence="4" id="KW-1185">Reference proteome</keyword>
<evidence type="ECO:0000313" key="3">
    <source>
        <dbReference type="EMBL" id="UQN28454.1"/>
    </source>
</evidence>
<organism evidence="3 4">
    <name type="scientific">Brachybacterium kimchii</name>
    <dbReference type="NCBI Taxonomy" id="2942909"/>
    <lineage>
        <taxon>Bacteria</taxon>
        <taxon>Bacillati</taxon>
        <taxon>Actinomycetota</taxon>
        <taxon>Actinomycetes</taxon>
        <taxon>Micrococcales</taxon>
        <taxon>Dermabacteraceae</taxon>
        <taxon>Brachybacterium</taxon>
    </lineage>
</organism>
<name>A0ABY4N1N5_9MICO</name>
<feature type="transmembrane region" description="Helical" evidence="2">
    <location>
        <begin position="103"/>
        <end position="122"/>
    </location>
</feature>
<keyword evidence="2" id="KW-0812">Transmembrane</keyword>
<evidence type="ECO:0000256" key="2">
    <source>
        <dbReference type="SAM" id="Phobius"/>
    </source>
</evidence>
<evidence type="ECO:0000256" key="1">
    <source>
        <dbReference type="SAM" id="MobiDB-lite"/>
    </source>
</evidence>
<evidence type="ECO:0000313" key="4">
    <source>
        <dbReference type="Proteomes" id="UP001055868"/>
    </source>
</evidence>
<proteinExistence type="predicted"/>
<protein>
    <recommendedName>
        <fullName evidence="5">Glycosyltransferase RgtA/B/C/D-like domain-containing protein</fullName>
    </recommendedName>
</protein>
<feature type="transmembrane region" description="Helical" evidence="2">
    <location>
        <begin position="78"/>
        <end position="97"/>
    </location>
</feature>
<dbReference type="EMBL" id="CP097218">
    <property type="protein sequence ID" value="UQN28454.1"/>
    <property type="molecule type" value="Genomic_DNA"/>
</dbReference>
<keyword evidence="2" id="KW-0472">Membrane</keyword>
<sequence length="400" mass="42415">MENDQSTGLGNQITVVVLAGAALLAALVARFVLPAQFLLDDGHLRDAMDPQHAYLSDPSFQMVAALYRGLGLADAPSLAALLGEALFLVGMFAAIGWGRIRHMGVISLAAVAASVLLSVAYLGQYSKELLTLVVMLLVLAAPRRWQGEIVVVGACLAYGAAVRPYWILVAALYVLWRLAFRYLKRPIWLLAVPVLVYAALQPAFLTVLGGGLQSQRTAVNGTRETAGDVASLIVSPLPDAAGPMGVVAALVMLILMVVPVPLLLSLSPYHMVSAVLILGIWLTVLLPVVRGEVQGRTGPTQPRARVTASRCAALLLAFLLVQALFEPDFGSCLKHLSPLLPLFLAMLPSSIGRVGAGAEPHARTQADEQPSPQAQAQARAQDVPTALTPHPTRRPQEAVL</sequence>
<gene>
    <name evidence="3" type="ORF">M4486_12480</name>
</gene>
<reference evidence="3" key="1">
    <citation type="submission" date="2022-05" db="EMBL/GenBank/DDBJ databases">
        <title>Genomic analysis of Brachybacterium sp. CBA3104.</title>
        <authorList>
            <person name="Roh S.W."/>
            <person name="Kim Y.B."/>
            <person name="Kim Y."/>
        </authorList>
    </citation>
    <scope>NUCLEOTIDE SEQUENCE</scope>
    <source>
        <strain evidence="3">CBA3104</strain>
    </source>
</reference>
<feature type="transmembrane region" description="Helical" evidence="2">
    <location>
        <begin position="244"/>
        <end position="264"/>
    </location>
</feature>
<evidence type="ECO:0008006" key="5">
    <source>
        <dbReference type="Google" id="ProtNLM"/>
    </source>
</evidence>
<feature type="transmembrane region" description="Helical" evidence="2">
    <location>
        <begin position="304"/>
        <end position="325"/>
    </location>
</feature>
<keyword evidence="2" id="KW-1133">Transmembrane helix</keyword>
<feature type="region of interest" description="Disordered" evidence="1">
    <location>
        <begin position="356"/>
        <end position="400"/>
    </location>
</feature>
<feature type="transmembrane region" description="Helical" evidence="2">
    <location>
        <begin position="271"/>
        <end position="289"/>
    </location>
</feature>
<feature type="transmembrane region" description="Helical" evidence="2">
    <location>
        <begin position="151"/>
        <end position="175"/>
    </location>
</feature>
<feature type="transmembrane region" description="Helical" evidence="2">
    <location>
        <begin position="12"/>
        <end position="33"/>
    </location>
</feature>
<feature type="transmembrane region" description="Helical" evidence="2">
    <location>
        <begin position="187"/>
        <end position="208"/>
    </location>
</feature>
<accession>A0ABY4N1N5</accession>
<feature type="compositionally biased region" description="Low complexity" evidence="1">
    <location>
        <begin position="367"/>
        <end position="382"/>
    </location>
</feature>
<dbReference type="Proteomes" id="UP001055868">
    <property type="component" value="Chromosome"/>
</dbReference>